<dbReference type="CDD" id="cd08544">
    <property type="entry name" value="Reeler"/>
    <property type="match status" value="1"/>
</dbReference>
<evidence type="ECO:0000259" key="2">
    <source>
        <dbReference type="PROSITE" id="PS51019"/>
    </source>
</evidence>
<dbReference type="AlphaFoldDB" id="A0A1S3IKU1"/>
<reference evidence="4" key="1">
    <citation type="submission" date="2025-08" db="UniProtKB">
        <authorList>
            <consortium name="RefSeq"/>
        </authorList>
    </citation>
    <scope>IDENTIFICATION</scope>
    <source>
        <tissue evidence="4">Gonads</tissue>
    </source>
</reference>
<accession>A0A1S3IKU1</accession>
<dbReference type="InParanoid" id="A0A1S3IKU1"/>
<dbReference type="InterPro" id="IPR042307">
    <property type="entry name" value="Reeler_sf"/>
</dbReference>
<evidence type="ECO:0000313" key="4">
    <source>
        <dbReference type="RefSeq" id="XP_013398506.1"/>
    </source>
</evidence>
<dbReference type="Pfam" id="PF02014">
    <property type="entry name" value="Reeler"/>
    <property type="match status" value="1"/>
</dbReference>
<dbReference type="InterPro" id="IPR002861">
    <property type="entry name" value="Reeler_dom"/>
</dbReference>
<organism evidence="3 4">
    <name type="scientific">Lingula anatina</name>
    <name type="common">Brachiopod</name>
    <name type="synonym">Lingula unguis</name>
    <dbReference type="NCBI Taxonomy" id="7574"/>
    <lineage>
        <taxon>Eukaryota</taxon>
        <taxon>Metazoa</taxon>
        <taxon>Spiralia</taxon>
        <taxon>Lophotrochozoa</taxon>
        <taxon>Brachiopoda</taxon>
        <taxon>Linguliformea</taxon>
        <taxon>Lingulata</taxon>
        <taxon>Lingulida</taxon>
        <taxon>Linguloidea</taxon>
        <taxon>Lingulidae</taxon>
        <taxon>Lingula</taxon>
    </lineage>
</organism>
<dbReference type="FunFam" id="2.60.40.4060:FF:000003">
    <property type="entry name" value="Ferric chelate reductase 1"/>
    <property type="match status" value="1"/>
</dbReference>
<dbReference type="OrthoDB" id="2419613at2759"/>
<keyword evidence="1" id="KW-0732">Signal</keyword>
<evidence type="ECO:0000256" key="1">
    <source>
        <dbReference type="SAM" id="SignalP"/>
    </source>
</evidence>
<evidence type="ECO:0000313" key="3">
    <source>
        <dbReference type="Proteomes" id="UP000085678"/>
    </source>
</evidence>
<protein>
    <submittedName>
        <fullName evidence="4">Defense protein Hdd11-like</fullName>
    </submittedName>
</protein>
<name>A0A1S3IKU1_LINAN</name>
<dbReference type="Proteomes" id="UP000085678">
    <property type="component" value="Unplaced"/>
</dbReference>
<dbReference type="GO" id="GO:0016020">
    <property type="term" value="C:membrane"/>
    <property type="evidence" value="ECO:0007669"/>
    <property type="project" value="TreeGrafter"/>
</dbReference>
<dbReference type="InterPro" id="IPR051237">
    <property type="entry name" value="Ferric-chelate_Red/DefProt"/>
</dbReference>
<feature type="domain" description="Reelin" evidence="2">
    <location>
        <begin position="13"/>
        <end position="187"/>
    </location>
</feature>
<dbReference type="STRING" id="7574.A0A1S3IKU1"/>
<dbReference type="PROSITE" id="PS51019">
    <property type="entry name" value="REELIN"/>
    <property type="match status" value="1"/>
</dbReference>
<dbReference type="PANTHER" id="PTHR45828">
    <property type="entry name" value="CYTOCHROME B561/FERRIC REDUCTASE TRANSMEMBRANE"/>
    <property type="match status" value="1"/>
</dbReference>
<dbReference type="KEGG" id="lak:106164985"/>
<sequence>MQVRIVVVVCCALGVTLAYPYGAPVGSCLAMFPTGHGVNQQTSAPPFQIQVSQATYNPNDVINVTLHTLASDLYKYWEGVLLQARRVAGNMDEPIGTWTIMANDTNDLKTLNCSGINNSAVTHNVEKHYVTKVVQWTAPPQAQGHVKFRATFVKNKVTFWVNVMSATVQDPTAEPITDNGKNGASSTRVIYGDVFVLATLCTLLKRML</sequence>
<dbReference type="Gene3D" id="2.60.40.4060">
    <property type="entry name" value="Reeler domain"/>
    <property type="match status" value="1"/>
</dbReference>
<dbReference type="GeneID" id="106164985"/>
<feature type="signal peptide" evidence="1">
    <location>
        <begin position="1"/>
        <end position="18"/>
    </location>
</feature>
<dbReference type="OMA" id="DNAWSHK"/>
<proteinExistence type="predicted"/>
<dbReference type="RefSeq" id="XP_013398506.1">
    <property type="nucleotide sequence ID" value="XM_013543052.1"/>
</dbReference>
<keyword evidence="3" id="KW-1185">Reference proteome</keyword>
<gene>
    <name evidence="4" type="primary">LOC106164985</name>
</gene>
<feature type="chain" id="PRO_5010168129" evidence="1">
    <location>
        <begin position="19"/>
        <end position="208"/>
    </location>
</feature>
<dbReference type="PANTHER" id="PTHR45828:SF36">
    <property type="entry name" value="REELIN DOMAIN-CONTAINING PROTEIN"/>
    <property type="match status" value="1"/>
</dbReference>